<name>A0ABV1ZX31_9ACTN</name>
<gene>
    <name evidence="2" type="ORF">ABUK86_17970</name>
</gene>
<evidence type="ECO:0000256" key="1">
    <source>
        <dbReference type="SAM" id="MobiDB-lite"/>
    </source>
</evidence>
<accession>A0ABV1ZX31</accession>
<evidence type="ECO:0000313" key="3">
    <source>
        <dbReference type="Proteomes" id="UP001432401"/>
    </source>
</evidence>
<keyword evidence="3" id="KW-1185">Reference proteome</keyword>
<feature type="region of interest" description="Disordered" evidence="1">
    <location>
        <begin position="51"/>
        <end position="72"/>
    </location>
</feature>
<comment type="caution">
    <text evidence="2">The sequence shown here is derived from an EMBL/GenBank/DDBJ whole genome shotgun (WGS) entry which is preliminary data.</text>
</comment>
<proteinExistence type="predicted"/>
<evidence type="ECO:0000313" key="2">
    <source>
        <dbReference type="EMBL" id="MES0835670.1"/>
    </source>
</evidence>
<organism evidence="2 3">
    <name type="scientific">Nocardiopsis tropica</name>
    <dbReference type="NCBI Taxonomy" id="109330"/>
    <lineage>
        <taxon>Bacteria</taxon>
        <taxon>Bacillati</taxon>
        <taxon>Actinomycetota</taxon>
        <taxon>Actinomycetes</taxon>
        <taxon>Streptosporangiales</taxon>
        <taxon>Nocardiopsidaceae</taxon>
        <taxon>Nocardiopsis</taxon>
    </lineage>
</organism>
<reference evidence="2 3" key="1">
    <citation type="submission" date="2024-06" db="EMBL/GenBank/DDBJ databases">
        <authorList>
            <person name="Bataeva Y.V."/>
            <person name="Grigorian L.N."/>
            <person name="Solomentsev V.I."/>
        </authorList>
    </citation>
    <scope>NUCLEOTIDE SEQUENCE [LARGE SCALE GENOMIC DNA]</scope>
    <source>
        <strain evidence="3">SCPM-O-B-12605 (RCAM04882)</strain>
    </source>
</reference>
<sequence>MKRRTLLRALAEAAAKRGMELEFVRSGGRHDIYQVGDYRFPIARHADIPEMTARKPSGKWRNRERTPLPGPL</sequence>
<dbReference type="EMBL" id="JBEQNB010000009">
    <property type="protein sequence ID" value="MES0835670.1"/>
    <property type="molecule type" value="Genomic_DNA"/>
</dbReference>
<dbReference type="Proteomes" id="UP001432401">
    <property type="component" value="Unassembled WGS sequence"/>
</dbReference>
<protein>
    <submittedName>
        <fullName evidence="2">Type II toxin-antitoxin system HicA family toxin</fullName>
    </submittedName>
</protein>
<dbReference type="RefSeq" id="WP_352984580.1">
    <property type="nucleotide sequence ID" value="NZ_JBEQNA010000011.1"/>
</dbReference>